<gene>
    <name evidence="3" type="ORF">C8F04DRAFT_1133595</name>
</gene>
<keyword evidence="2" id="KW-0812">Transmembrane</keyword>
<evidence type="ECO:0000313" key="4">
    <source>
        <dbReference type="Proteomes" id="UP001218188"/>
    </source>
</evidence>
<dbReference type="EMBL" id="JARJCM010000183">
    <property type="protein sequence ID" value="KAJ7023768.1"/>
    <property type="molecule type" value="Genomic_DNA"/>
</dbReference>
<feature type="transmembrane region" description="Helical" evidence="2">
    <location>
        <begin position="160"/>
        <end position="191"/>
    </location>
</feature>
<protein>
    <submittedName>
        <fullName evidence="3">Uncharacterized protein</fullName>
    </submittedName>
</protein>
<evidence type="ECO:0000256" key="2">
    <source>
        <dbReference type="SAM" id="Phobius"/>
    </source>
</evidence>
<feature type="transmembrane region" description="Helical" evidence="2">
    <location>
        <begin position="57"/>
        <end position="77"/>
    </location>
</feature>
<feature type="compositionally biased region" description="Basic and acidic residues" evidence="1">
    <location>
        <begin position="300"/>
        <end position="317"/>
    </location>
</feature>
<comment type="caution">
    <text evidence="3">The sequence shown here is derived from an EMBL/GenBank/DDBJ whole genome shotgun (WGS) entry which is preliminary data.</text>
</comment>
<keyword evidence="4" id="KW-1185">Reference proteome</keyword>
<dbReference type="AlphaFoldDB" id="A0AAD6WQX0"/>
<evidence type="ECO:0000313" key="3">
    <source>
        <dbReference type="EMBL" id="KAJ7023768.1"/>
    </source>
</evidence>
<sequence>MSSSLLVFENGGSDFLGAILGGMVWSAYAVLFFWFITLERKARTDHRHHTRRLTYALTALFCIATLTCGLDFGQGYLLQVPNADPTLIAAWRLNIASTVLLGVVDFFSQMILIYRCWIIWSQNYYVVSPLVFLAAASLLGQLVAAGFLGSVSGGAAEPVLHIAVPLATAGIGLSMSVNTLVTGLIAGKIWVQSRQIKVFRDEGEKNEGEPYNRVITLMVESGFMNFIIQLLYLVLNLLKNPAFSLVETCTVHFYGITPTLLGIRVITGKSIDSYAQASRSLAFAPRGAGDTTISMEPDEAQARQKSRDQSFNHEFASKEVTIIGRENEQV</sequence>
<feature type="transmembrane region" description="Helical" evidence="2">
    <location>
        <begin position="124"/>
        <end position="148"/>
    </location>
</feature>
<feature type="region of interest" description="Disordered" evidence="1">
    <location>
        <begin position="298"/>
        <end position="330"/>
    </location>
</feature>
<keyword evidence="2" id="KW-0472">Membrane</keyword>
<organism evidence="3 4">
    <name type="scientific">Mycena alexandri</name>
    <dbReference type="NCBI Taxonomy" id="1745969"/>
    <lineage>
        <taxon>Eukaryota</taxon>
        <taxon>Fungi</taxon>
        <taxon>Dikarya</taxon>
        <taxon>Basidiomycota</taxon>
        <taxon>Agaricomycotina</taxon>
        <taxon>Agaricomycetes</taxon>
        <taxon>Agaricomycetidae</taxon>
        <taxon>Agaricales</taxon>
        <taxon>Marasmiineae</taxon>
        <taxon>Mycenaceae</taxon>
        <taxon>Mycena</taxon>
    </lineage>
</organism>
<dbReference type="Proteomes" id="UP001218188">
    <property type="component" value="Unassembled WGS sequence"/>
</dbReference>
<accession>A0AAD6WQX0</accession>
<feature type="transmembrane region" description="Helical" evidence="2">
    <location>
        <begin position="89"/>
        <end position="112"/>
    </location>
</feature>
<proteinExistence type="predicted"/>
<evidence type="ECO:0000256" key="1">
    <source>
        <dbReference type="SAM" id="MobiDB-lite"/>
    </source>
</evidence>
<keyword evidence="2" id="KW-1133">Transmembrane helix</keyword>
<name>A0AAD6WQX0_9AGAR</name>
<reference evidence="3" key="1">
    <citation type="submission" date="2023-03" db="EMBL/GenBank/DDBJ databases">
        <title>Massive genome expansion in bonnet fungi (Mycena s.s.) driven by repeated elements and novel gene families across ecological guilds.</title>
        <authorList>
            <consortium name="Lawrence Berkeley National Laboratory"/>
            <person name="Harder C.B."/>
            <person name="Miyauchi S."/>
            <person name="Viragh M."/>
            <person name="Kuo A."/>
            <person name="Thoen E."/>
            <person name="Andreopoulos B."/>
            <person name="Lu D."/>
            <person name="Skrede I."/>
            <person name="Drula E."/>
            <person name="Henrissat B."/>
            <person name="Morin E."/>
            <person name="Kohler A."/>
            <person name="Barry K."/>
            <person name="LaButti K."/>
            <person name="Morin E."/>
            <person name="Salamov A."/>
            <person name="Lipzen A."/>
            <person name="Mereny Z."/>
            <person name="Hegedus B."/>
            <person name="Baldrian P."/>
            <person name="Stursova M."/>
            <person name="Weitz H."/>
            <person name="Taylor A."/>
            <person name="Grigoriev I.V."/>
            <person name="Nagy L.G."/>
            <person name="Martin F."/>
            <person name="Kauserud H."/>
        </authorList>
    </citation>
    <scope>NUCLEOTIDE SEQUENCE</scope>
    <source>
        <strain evidence="3">CBHHK200</strain>
    </source>
</reference>
<feature type="transmembrane region" description="Helical" evidence="2">
    <location>
        <begin position="15"/>
        <end position="36"/>
    </location>
</feature>